<dbReference type="EMBL" id="JBHSRF010000007">
    <property type="protein sequence ID" value="MFC6081116.1"/>
    <property type="molecule type" value="Genomic_DNA"/>
</dbReference>
<proteinExistence type="predicted"/>
<dbReference type="RefSeq" id="WP_380748597.1">
    <property type="nucleotide sequence ID" value="NZ_JBHSRF010000007.1"/>
</dbReference>
<protein>
    <submittedName>
        <fullName evidence="1">Uncharacterized protein</fullName>
    </submittedName>
</protein>
<name>A0ABW1NDE3_9ACTN</name>
<dbReference type="Proteomes" id="UP001596137">
    <property type="component" value="Unassembled WGS sequence"/>
</dbReference>
<evidence type="ECO:0000313" key="2">
    <source>
        <dbReference type="Proteomes" id="UP001596137"/>
    </source>
</evidence>
<gene>
    <name evidence="1" type="ORF">ACFP1K_08075</name>
</gene>
<sequence length="304" mass="32516">MLPVPAGTKQSEVTATNHQGGFSGRAVLADGFWHGVSWRNGQFIDYGTKVGNEPIVGVPDETRASTVLAWTAIPIAPPAGPSYAVLFRNGQVEKLVRPANNGQLRPLAANENGDVIGRNMVRVDNLYVHRLLRWPADRPGQVIETALPDKYEPEAADEDGTVLLRTPDGPALWRNGTITPLAKISGAAGTFATKISNGRVIGRISYTSPYRTYGVYWDTDGVPRVLPKSADTRAINRDGLITGTTDEATGGGEGIWRLGQHVHTLAKSTTHSMWLTVASDDGSVAGSTFNANNGTGESFVLRCV</sequence>
<organism evidence="1 2">
    <name type="scientific">Sphaerisporangium aureirubrum</name>
    <dbReference type="NCBI Taxonomy" id="1544736"/>
    <lineage>
        <taxon>Bacteria</taxon>
        <taxon>Bacillati</taxon>
        <taxon>Actinomycetota</taxon>
        <taxon>Actinomycetes</taxon>
        <taxon>Streptosporangiales</taxon>
        <taxon>Streptosporangiaceae</taxon>
        <taxon>Sphaerisporangium</taxon>
    </lineage>
</organism>
<evidence type="ECO:0000313" key="1">
    <source>
        <dbReference type="EMBL" id="MFC6081116.1"/>
    </source>
</evidence>
<keyword evidence="2" id="KW-1185">Reference proteome</keyword>
<comment type="caution">
    <text evidence="1">The sequence shown here is derived from an EMBL/GenBank/DDBJ whole genome shotgun (WGS) entry which is preliminary data.</text>
</comment>
<accession>A0ABW1NDE3</accession>
<reference evidence="2" key="1">
    <citation type="journal article" date="2019" name="Int. J. Syst. Evol. Microbiol.">
        <title>The Global Catalogue of Microorganisms (GCM) 10K type strain sequencing project: providing services to taxonomists for standard genome sequencing and annotation.</title>
        <authorList>
            <consortium name="The Broad Institute Genomics Platform"/>
            <consortium name="The Broad Institute Genome Sequencing Center for Infectious Disease"/>
            <person name="Wu L."/>
            <person name="Ma J."/>
        </authorList>
    </citation>
    <scope>NUCLEOTIDE SEQUENCE [LARGE SCALE GENOMIC DNA]</scope>
    <source>
        <strain evidence="2">JCM 30346</strain>
    </source>
</reference>